<dbReference type="SUPFAM" id="SSF51971">
    <property type="entry name" value="Nucleotide-binding domain"/>
    <property type="match status" value="1"/>
</dbReference>
<dbReference type="InterPro" id="IPR005805">
    <property type="entry name" value="Rieske_Fe-S_prot_C"/>
</dbReference>
<dbReference type="PROSITE" id="PS51296">
    <property type="entry name" value="RIESKE"/>
    <property type="match status" value="1"/>
</dbReference>
<evidence type="ECO:0000256" key="2">
    <source>
        <dbReference type="ARBA" id="ARBA00022723"/>
    </source>
</evidence>
<dbReference type="PaxDb" id="166486-ERS852572_01640"/>
<evidence type="ECO:0000256" key="3">
    <source>
        <dbReference type="ARBA" id="ARBA00023004"/>
    </source>
</evidence>
<dbReference type="Gene3D" id="2.102.10.10">
    <property type="entry name" value="Rieske [2Fe-2S] iron-sulphur domain"/>
    <property type="match status" value="1"/>
</dbReference>
<dbReference type="InterPro" id="IPR006076">
    <property type="entry name" value="FAD-dep_OxRdtase"/>
</dbReference>
<keyword evidence="4" id="KW-0411">Iron-sulfur</keyword>
<reference evidence="8 9" key="1">
    <citation type="submission" date="2015-09" db="EMBL/GenBank/DDBJ databases">
        <authorList>
            <consortium name="Pathogen Informatics"/>
        </authorList>
    </citation>
    <scope>NUCLEOTIDE SEQUENCE [LARGE SCALE GENOMIC DNA]</scope>
    <source>
        <strain evidence="8 9">2789STDY5834960</strain>
    </source>
</reference>
<dbReference type="AlphaFoldDB" id="A0A173TPW5"/>
<dbReference type="PANTHER" id="PTHR13847:SF274">
    <property type="entry name" value="RIESKE 2FE-2S IRON-SULFUR PROTEIN YHFW-RELATED"/>
    <property type="match status" value="1"/>
</dbReference>
<keyword evidence="6" id="KW-0812">Transmembrane</keyword>
<evidence type="ECO:0000259" key="7">
    <source>
        <dbReference type="PROSITE" id="PS51296"/>
    </source>
</evidence>
<dbReference type="PRINTS" id="PR00162">
    <property type="entry name" value="RIESKE"/>
</dbReference>
<dbReference type="Pfam" id="PF01266">
    <property type="entry name" value="DAO"/>
    <property type="match status" value="1"/>
</dbReference>
<dbReference type="InterPro" id="IPR036922">
    <property type="entry name" value="Rieske_2Fe-2S_sf"/>
</dbReference>
<dbReference type="OrthoDB" id="9767869at2"/>
<evidence type="ECO:0000256" key="1">
    <source>
        <dbReference type="ARBA" id="ARBA00022714"/>
    </source>
</evidence>
<dbReference type="GO" id="GO:0051537">
    <property type="term" value="F:2 iron, 2 sulfur cluster binding"/>
    <property type="evidence" value="ECO:0007669"/>
    <property type="project" value="UniProtKB-KW"/>
</dbReference>
<dbReference type="Pfam" id="PF00355">
    <property type="entry name" value="Rieske"/>
    <property type="match status" value="1"/>
</dbReference>
<evidence type="ECO:0000256" key="5">
    <source>
        <dbReference type="ARBA" id="ARBA00023157"/>
    </source>
</evidence>
<dbReference type="GO" id="GO:0046872">
    <property type="term" value="F:metal ion binding"/>
    <property type="evidence" value="ECO:0007669"/>
    <property type="project" value="UniProtKB-KW"/>
</dbReference>
<keyword evidence="3" id="KW-0408">Iron</keyword>
<keyword evidence="6" id="KW-1133">Transmembrane helix</keyword>
<dbReference type="GO" id="GO:0016705">
    <property type="term" value="F:oxidoreductase activity, acting on paired donors, with incorporation or reduction of molecular oxygen"/>
    <property type="evidence" value="ECO:0007669"/>
    <property type="project" value="UniProtKB-ARBA"/>
</dbReference>
<dbReference type="GO" id="GO:0005737">
    <property type="term" value="C:cytoplasm"/>
    <property type="evidence" value="ECO:0007669"/>
    <property type="project" value="TreeGrafter"/>
</dbReference>
<dbReference type="RefSeq" id="WP_055194136.1">
    <property type="nucleotide sequence ID" value="NZ_CABIYH010000011.1"/>
</dbReference>
<evidence type="ECO:0000256" key="6">
    <source>
        <dbReference type="SAM" id="Phobius"/>
    </source>
</evidence>
<sequence>MESIWKKTAELPEFHTLTKDIRTKVLIIGGGMAGILCAYFLQRSGVDYCLLEADTICSGVTGNTTAKITSQHGLIYDSLISRAGREIADGYLRANELALKRYKDLGWLIDCDMKEVDSYVFDRMDAEKLKREAAAVMQLGFPAEYVEQVDLPFETAGAVRFPNQAQFHPLKFVAAIAKNLNIYEHSPVREMTEYFALTDHGSVAAEKVIVATHFPFINRRGSYFVKLYQERSYVLSLKNTEIPDGIYLEAKKGGLSLRGYEDTLLLGGITHRTGKEPDGFEKLREQAKLYFPEAEITGQWAAQDCMTLDGLPYIGNYSSSTPDLFVAGGFGKWGMTGAMISAIVLSDLVQGRENEFAAIFNPSRGILKPQLAINMWEAMKGILKPHVKNRCTHMGCVLHWNAKEQTFECPCHGSCFDASGEVLENPARHKLENKSDVF</sequence>
<dbReference type="GO" id="GO:0004497">
    <property type="term" value="F:monooxygenase activity"/>
    <property type="evidence" value="ECO:0007669"/>
    <property type="project" value="UniProtKB-ARBA"/>
</dbReference>
<keyword evidence="8" id="KW-0560">Oxidoreductase</keyword>
<dbReference type="PANTHER" id="PTHR13847">
    <property type="entry name" value="SARCOSINE DEHYDROGENASE-RELATED"/>
    <property type="match status" value="1"/>
</dbReference>
<proteinExistence type="predicted"/>
<dbReference type="Gene3D" id="3.30.9.10">
    <property type="entry name" value="D-Amino Acid Oxidase, subunit A, domain 2"/>
    <property type="match status" value="1"/>
</dbReference>
<name>A0A173TPW5_9FIRM</name>
<dbReference type="Gene3D" id="3.50.50.60">
    <property type="entry name" value="FAD/NAD(P)-binding domain"/>
    <property type="match status" value="1"/>
</dbReference>
<dbReference type="InterPro" id="IPR017941">
    <property type="entry name" value="Rieske_2Fe-2S"/>
</dbReference>
<feature type="domain" description="Rieske" evidence="7">
    <location>
        <begin position="389"/>
        <end position="438"/>
    </location>
</feature>
<dbReference type="Proteomes" id="UP000095350">
    <property type="component" value="Unassembled WGS sequence"/>
</dbReference>
<keyword evidence="6" id="KW-0472">Membrane</keyword>
<keyword evidence="2" id="KW-0479">Metal-binding</keyword>
<evidence type="ECO:0000313" key="9">
    <source>
        <dbReference type="Proteomes" id="UP000095350"/>
    </source>
</evidence>
<dbReference type="InterPro" id="IPR036188">
    <property type="entry name" value="FAD/NAD-bd_sf"/>
</dbReference>
<dbReference type="EMBL" id="CYXZ01000011">
    <property type="protein sequence ID" value="CUN04087.1"/>
    <property type="molecule type" value="Genomic_DNA"/>
</dbReference>
<dbReference type="SUPFAM" id="SSF50022">
    <property type="entry name" value="ISP domain"/>
    <property type="match status" value="1"/>
</dbReference>
<dbReference type="STRING" id="166486.ERS852572_01640"/>
<feature type="transmembrane region" description="Helical" evidence="6">
    <location>
        <begin position="21"/>
        <end position="41"/>
    </location>
</feature>
<organism evidence="8 9">
    <name type="scientific">Roseburia intestinalis</name>
    <dbReference type="NCBI Taxonomy" id="166486"/>
    <lineage>
        <taxon>Bacteria</taxon>
        <taxon>Bacillati</taxon>
        <taxon>Bacillota</taxon>
        <taxon>Clostridia</taxon>
        <taxon>Lachnospirales</taxon>
        <taxon>Lachnospiraceae</taxon>
        <taxon>Roseburia</taxon>
    </lineage>
</organism>
<dbReference type="GO" id="GO:0016020">
    <property type="term" value="C:membrane"/>
    <property type="evidence" value="ECO:0007669"/>
    <property type="project" value="InterPro"/>
</dbReference>
<accession>A0A173TPW5</accession>
<keyword evidence="1" id="KW-0001">2Fe-2S</keyword>
<dbReference type="EC" id="1.10.9.1" evidence="8"/>
<gene>
    <name evidence="8" type="primary">petC1</name>
    <name evidence="8" type="ORF">ERS852572_01640</name>
</gene>
<evidence type="ECO:0000256" key="4">
    <source>
        <dbReference type="ARBA" id="ARBA00023014"/>
    </source>
</evidence>
<evidence type="ECO:0000313" key="8">
    <source>
        <dbReference type="EMBL" id="CUN04087.1"/>
    </source>
</evidence>
<keyword evidence="5" id="KW-1015">Disulfide bond</keyword>
<protein>
    <submittedName>
        <fullName evidence="8">Cytochrome b6-f complex iron-sulfur subunit 1</fullName>
        <ecNumber evidence="8">1.10.9.1</ecNumber>
    </submittedName>
</protein>